<evidence type="ECO:0000256" key="1">
    <source>
        <dbReference type="SAM" id="MobiDB-lite"/>
    </source>
</evidence>
<protein>
    <recommendedName>
        <fullName evidence="4">Polynucleotide adenylyltransferase</fullName>
    </recommendedName>
</protein>
<comment type="caution">
    <text evidence="2">The sequence shown here is derived from an EMBL/GenBank/DDBJ whole genome shotgun (WGS) entry which is preliminary data.</text>
</comment>
<accession>A0A2B7XVK2</accession>
<dbReference type="GO" id="GO:0031499">
    <property type="term" value="C:TRAMP complex"/>
    <property type="evidence" value="ECO:0007669"/>
    <property type="project" value="TreeGrafter"/>
</dbReference>
<evidence type="ECO:0000313" key="3">
    <source>
        <dbReference type="Proteomes" id="UP000223968"/>
    </source>
</evidence>
<dbReference type="Proteomes" id="UP000223968">
    <property type="component" value="Unassembled WGS sequence"/>
</dbReference>
<evidence type="ECO:0008006" key="4">
    <source>
        <dbReference type="Google" id="ProtNLM"/>
    </source>
</evidence>
<dbReference type="GO" id="GO:0031123">
    <property type="term" value="P:RNA 3'-end processing"/>
    <property type="evidence" value="ECO:0007669"/>
    <property type="project" value="TreeGrafter"/>
</dbReference>
<dbReference type="PANTHER" id="PTHR23092">
    <property type="entry name" value="POLY(A) RNA POLYMERASE"/>
    <property type="match status" value="1"/>
</dbReference>
<organism evidence="2 3">
    <name type="scientific">Helicocarpus griseus UAMH5409</name>
    <dbReference type="NCBI Taxonomy" id="1447875"/>
    <lineage>
        <taxon>Eukaryota</taxon>
        <taxon>Fungi</taxon>
        <taxon>Dikarya</taxon>
        <taxon>Ascomycota</taxon>
        <taxon>Pezizomycotina</taxon>
        <taxon>Eurotiomycetes</taxon>
        <taxon>Eurotiomycetidae</taxon>
        <taxon>Onygenales</taxon>
        <taxon>Ajellomycetaceae</taxon>
        <taxon>Helicocarpus</taxon>
    </lineage>
</organism>
<feature type="region of interest" description="Disordered" evidence="1">
    <location>
        <begin position="488"/>
        <end position="508"/>
    </location>
</feature>
<dbReference type="AlphaFoldDB" id="A0A2B7XVK2"/>
<dbReference type="OrthoDB" id="273917at2759"/>
<dbReference type="Gene3D" id="1.10.1410.10">
    <property type="match status" value="1"/>
</dbReference>
<dbReference type="Gene3D" id="3.30.460.10">
    <property type="entry name" value="Beta Polymerase, domain 2"/>
    <property type="match status" value="1"/>
</dbReference>
<dbReference type="SUPFAM" id="SSF81631">
    <property type="entry name" value="PAP/OAS1 substrate-binding domain"/>
    <property type="match status" value="1"/>
</dbReference>
<feature type="compositionally biased region" description="Polar residues" evidence="1">
    <location>
        <begin position="495"/>
        <end position="507"/>
    </location>
</feature>
<keyword evidence="3" id="KW-1185">Reference proteome</keyword>
<gene>
    <name evidence="2" type="ORF">AJ79_04209</name>
</gene>
<evidence type="ECO:0000313" key="2">
    <source>
        <dbReference type="EMBL" id="PGH12588.1"/>
    </source>
</evidence>
<dbReference type="GO" id="GO:0005730">
    <property type="term" value="C:nucleolus"/>
    <property type="evidence" value="ECO:0007669"/>
    <property type="project" value="TreeGrafter"/>
</dbReference>
<dbReference type="EMBL" id="PDNB01000056">
    <property type="protein sequence ID" value="PGH12588.1"/>
    <property type="molecule type" value="Genomic_DNA"/>
</dbReference>
<dbReference type="PANTHER" id="PTHR23092:SF50">
    <property type="entry name" value="MTF2-LIKE C-TERMINAL DOMAIN-CONTAINING PROTEIN"/>
    <property type="match status" value="1"/>
</dbReference>
<proteinExistence type="predicted"/>
<dbReference type="STRING" id="1447875.A0A2B7XVK2"/>
<dbReference type="InterPro" id="IPR045862">
    <property type="entry name" value="Trf4-like"/>
</dbReference>
<dbReference type="GO" id="GO:1990817">
    <property type="term" value="F:poly(A) RNA polymerase activity"/>
    <property type="evidence" value="ECO:0007669"/>
    <property type="project" value="InterPro"/>
</dbReference>
<dbReference type="GO" id="GO:0003729">
    <property type="term" value="F:mRNA binding"/>
    <property type="evidence" value="ECO:0007669"/>
    <property type="project" value="TreeGrafter"/>
</dbReference>
<dbReference type="InterPro" id="IPR043519">
    <property type="entry name" value="NT_sf"/>
</dbReference>
<dbReference type="GO" id="GO:0043634">
    <property type="term" value="P:polyadenylation-dependent ncRNA catabolic process"/>
    <property type="evidence" value="ECO:0007669"/>
    <property type="project" value="TreeGrafter"/>
</dbReference>
<reference evidence="2 3" key="1">
    <citation type="submission" date="2017-10" db="EMBL/GenBank/DDBJ databases">
        <title>Comparative genomics in systemic dimorphic fungi from Ajellomycetaceae.</title>
        <authorList>
            <person name="Munoz J.F."/>
            <person name="Mcewen J.G."/>
            <person name="Clay O.K."/>
            <person name="Cuomo C.A."/>
        </authorList>
    </citation>
    <scope>NUCLEOTIDE SEQUENCE [LARGE SCALE GENOMIC DNA]</scope>
    <source>
        <strain evidence="2 3">UAMH5409</strain>
    </source>
</reference>
<sequence>MTSTSLTPQSRALCVRCLLAGELPQNTWIYLRARRQYHRGSSSRQPDNQAVVPDNLKETLRSHRFANREALFRKVPTREYNAEGFFRPELAPDRFVPTEALFQQPGRQTSLRQIVNKNKRSGRGRFDVESFRARDCALLDPTKPNFLWTKYAPDPQSTRYPWLNYMGGLGGNGISRLSEEIRAFEKYMSPTPGEKDAIATVYHDVVAVLQSAEMDTPVLIGSRRTELAVPHSSVDFLALIDDPGRLKGARGPSPTRPKMVHARVNRLLEIESLLKHSQTLSAATLKRDKDPTLSAVHNATGLQVQFQCASSQPASLDLIFDYCAEFTTLRPLYMVLRMLLETRDFLGRNVTSVTPYLLTMMIIAALKLKEGQYHRDNIGSQLMAVLKFYRDMDFYKHGLSIEPSGIFDKTYYTEMKRKTKGLAAHVPYIRGQRSISMRSLMLPRQDILSLQDPADLMNDLGWNILVMPEVKQLFKGVHDDLETRIRSLDNEETESGQNQYGSSNNQRGEPLLGLALGANYGDLERFRDKILLGASQAQHVRMDDICHPSESSLSESRLLGEFGTHMGGWRLEKTV</sequence>
<name>A0A2B7XVK2_9EURO</name>